<dbReference type="AlphaFoldDB" id="A0A8S1IKV9"/>
<evidence type="ECO:0000259" key="11">
    <source>
        <dbReference type="PROSITE" id="PS50026"/>
    </source>
</evidence>
<evidence type="ECO:0000256" key="4">
    <source>
        <dbReference type="ARBA" id="ARBA00022982"/>
    </source>
</evidence>
<feature type="compositionally biased region" description="Basic and acidic residues" evidence="8">
    <location>
        <begin position="381"/>
        <end position="398"/>
    </location>
</feature>
<dbReference type="SMART" id="SM00664">
    <property type="entry name" value="DoH"/>
    <property type="match status" value="3"/>
</dbReference>
<dbReference type="InterPro" id="IPR000742">
    <property type="entry name" value="EGF"/>
</dbReference>
<dbReference type="PROSITE" id="PS50939">
    <property type="entry name" value="CYTOCHROME_B561"/>
    <property type="match status" value="1"/>
</dbReference>
<evidence type="ECO:0000256" key="2">
    <source>
        <dbReference type="ARBA" id="ARBA00022448"/>
    </source>
</evidence>
<dbReference type="PANTHER" id="PTHR46901:SF2">
    <property type="entry name" value="GH04942P"/>
    <property type="match status" value="1"/>
</dbReference>
<dbReference type="CDD" id="cd08760">
    <property type="entry name" value="Cyt_b561_FRRS1_like"/>
    <property type="match status" value="1"/>
</dbReference>
<evidence type="ECO:0000313" key="14">
    <source>
        <dbReference type="EMBL" id="CAD7695580.1"/>
    </source>
</evidence>
<keyword evidence="3 9" id="KW-0812">Transmembrane</keyword>
<protein>
    <recommendedName>
        <fullName evidence="16">Cytochrome b561 domain-containing protein</fullName>
    </recommendedName>
</protein>
<dbReference type="GO" id="GO:0016020">
    <property type="term" value="C:membrane"/>
    <property type="evidence" value="ECO:0007669"/>
    <property type="project" value="UniProtKB-SubCell"/>
</dbReference>
<feature type="compositionally biased region" description="Low complexity" evidence="8">
    <location>
        <begin position="433"/>
        <end position="448"/>
    </location>
</feature>
<dbReference type="Gene3D" id="2.170.300.10">
    <property type="entry name" value="Tie2 ligand-binding domain superfamily"/>
    <property type="match status" value="1"/>
</dbReference>
<feature type="compositionally biased region" description="Acidic residues" evidence="8">
    <location>
        <begin position="517"/>
        <end position="533"/>
    </location>
</feature>
<feature type="transmembrane region" description="Helical" evidence="9">
    <location>
        <begin position="1136"/>
        <end position="1154"/>
    </location>
</feature>
<feature type="chain" id="PRO_5035748699" description="Cytochrome b561 domain-containing protein" evidence="10">
    <location>
        <begin position="29"/>
        <end position="1258"/>
    </location>
</feature>
<feature type="signal peptide" evidence="10">
    <location>
        <begin position="1"/>
        <end position="28"/>
    </location>
</feature>
<comment type="caution">
    <text evidence="14">The sequence shown here is derived from an EMBL/GenBank/DDBJ whole genome shotgun (WGS) entry which is preliminary data.</text>
</comment>
<dbReference type="InterPro" id="IPR045266">
    <property type="entry name" value="DOH_DOMON"/>
</dbReference>
<dbReference type="CDD" id="cd09631">
    <property type="entry name" value="DOMON_DOH"/>
    <property type="match status" value="3"/>
</dbReference>
<feature type="domain" description="DOMON" evidence="12">
    <location>
        <begin position="730"/>
        <end position="853"/>
    </location>
</feature>
<dbReference type="PROSITE" id="PS50026">
    <property type="entry name" value="EGF_3"/>
    <property type="match status" value="1"/>
</dbReference>
<keyword evidence="10" id="KW-0732">Signal</keyword>
<dbReference type="InterPro" id="IPR005018">
    <property type="entry name" value="DOMON_domain"/>
</dbReference>
<feature type="compositionally biased region" description="Low complexity" evidence="8">
    <location>
        <begin position="404"/>
        <end position="418"/>
    </location>
</feature>
<accession>A0A8S1IKV9</accession>
<keyword evidence="7" id="KW-0245">EGF-like domain</keyword>
<evidence type="ECO:0000313" key="15">
    <source>
        <dbReference type="Proteomes" id="UP000708148"/>
    </source>
</evidence>
<feature type="region of interest" description="Disordered" evidence="8">
    <location>
        <begin position="513"/>
        <end position="543"/>
    </location>
</feature>
<feature type="domain" description="EGF-like" evidence="11">
    <location>
        <begin position="210"/>
        <end position="248"/>
    </location>
</feature>
<evidence type="ECO:0008006" key="16">
    <source>
        <dbReference type="Google" id="ProtNLM"/>
    </source>
</evidence>
<dbReference type="Proteomes" id="UP000708148">
    <property type="component" value="Unassembled WGS sequence"/>
</dbReference>
<keyword evidence="4" id="KW-0249">Electron transport</keyword>
<gene>
    <name evidence="14" type="ORF">OSTQU699_LOCUS941</name>
</gene>
<dbReference type="OrthoDB" id="510257at2759"/>
<proteinExistence type="predicted"/>
<dbReference type="InterPro" id="IPR006593">
    <property type="entry name" value="Cyt_b561/ferric_Rdtase_TM"/>
</dbReference>
<evidence type="ECO:0000256" key="3">
    <source>
        <dbReference type="ARBA" id="ARBA00022692"/>
    </source>
</evidence>
<name>A0A8S1IKV9_9CHLO</name>
<feature type="transmembrane region" description="Helical" evidence="9">
    <location>
        <begin position="1072"/>
        <end position="1090"/>
    </location>
</feature>
<organism evidence="14 15">
    <name type="scientific">Ostreobium quekettii</name>
    <dbReference type="NCBI Taxonomy" id="121088"/>
    <lineage>
        <taxon>Eukaryota</taxon>
        <taxon>Viridiplantae</taxon>
        <taxon>Chlorophyta</taxon>
        <taxon>core chlorophytes</taxon>
        <taxon>Ulvophyceae</taxon>
        <taxon>TCBD clade</taxon>
        <taxon>Bryopsidales</taxon>
        <taxon>Ostreobineae</taxon>
        <taxon>Ostreobiaceae</taxon>
        <taxon>Ostreobium</taxon>
    </lineage>
</organism>
<dbReference type="EMBL" id="CAJHUC010000362">
    <property type="protein sequence ID" value="CAD7695580.1"/>
    <property type="molecule type" value="Genomic_DNA"/>
</dbReference>
<feature type="region of interest" description="Disordered" evidence="8">
    <location>
        <begin position="330"/>
        <end position="451"/>
    </location>
</feature>
<evidence type="ECO:0000256" key="9">
    <source>
        <dbReference type="SAM" id="Phobius"/>
    </source>
</evidence>
<dbReference type="SMART" id="SM00665">
    <property type="entry name" value="B561"/>
    <property type="match status" value="1"/>
</dbReference>
<sequence length="1258" mass="134039">MASPSALGSSRAAAALLCAVLCLRVATAHVQLQYPPSISALDFLDNLRTKNLCGDEASGSDNSGYWRLPEVDNNTVTTLKAGDTLNATWNLHYAHQGGWNFELYDADAKQVAVWNDSSHYGCTHDGTQQWVELSLPNITCTNCTLRLVRQALEWGGTYLFRSCSLVNIEQSDNENATCNGCSGHGRCEQGKCVCDKNRNAGFWEGTYCERQNECDTDAHCGEGGMCIDVGATSPPRKQCYCKEGWFGEEVMPWAPDSMLPTRICNRQSNLTLGNPDEWDEEYTNKQTSVPSGVFAVYYQIDEEAAEIEFAIKAATDNWVAVGMRAASIRGATPPAASTTAPTSEGEPTAEGEATSEAEPTSEGEPTPEVEGGEGTDAYGEGGEKKEDYDMEEEKKENESESESEGAAAASEGAVSEGAPVVSEGAASEGAPVASEGAPVASEGAASEGSGNGGGVCAAGNASTALRDDFVLVMEDGEVANKTNGRRLFAMPILDREVEEVVTSRRVFPGRHLAQDAADSESEAVSEAGADSEGEPSTGGTGPTLTYFGEGKCRNPLVDNPAAHPMINQDIVVGYAKGNAFRIQDSFTPSRARPLPDVYFGGVDDILDAVGKEEDGMTYLKYRRALQTDDQAGDFCIIEDTIYLMIYAYGQPEDVYTHIPNSSLETGRASNKAFYGRDELKFHGGGIGASYEGRGVFGQVDFFAAPSAAGEGGCAASSLEGYDCMQEVIPGQYVLNWRVEEDGVALAAEATAAGWVAVAWPSSPGQMVGSEAVIGWTGDGGDVIEMYDLNGKSVDAVVTTEGTFEISDSSIEEVDGKTVLRFTRKFDDAFLLEGPHDLLAAFHTDSDGLEYHSGRQGFSVSFAGGEAAEAVDQVAGGVVVSNVASDASSSADTALSGTEGSGCLLSTLEGYECMLEALPSSMNIHWAVEGDVLRLAGEATGAGYVAVGFAETPGQMVGGLAVIGWAGTGGDQVGVYALTSKADAGIVPSTDLEIFDESVEEEDGTTVVRFSTMFDDDLLPDAENPMLAAFHPDTDGIAYHGPTSKTSVALNFATGSSAVESVEDLSRYWKTHGILMTVGWGILIPLGVIVARTMKDQAPHWFYFHMVANSLGLVLATAGFALALVKFDREDNFRHRQVGISAMVLGFLQPLNAFIRPHPGTAWRDQWEWVHWTVGRVALGLAIWNIFTGLDEYEFLEEVGSKKYHVMYGLLLACLFVAYLAAEGRAQKVADRKRDKDVLQRITMLEKHAAGAGGGDKGY</sequence>
<dbReference type="Pfam" id="PF03351">
    <property type="entry name" value="DOMON"/>
    <property type="match status" value="2"/>
</dbReference>
<keyword evidence="2" id="KW-0813">Transport</keyword>
<dbReference type="Pfam" id="PF03188">
    <property type="entry name" value="Cytochrom_B561"/>
    <property type="match status" value="1"/>
</dbReference>
<feature type="compositionally biased region" description="Low complexity" evidence="8">
    <location>
        <begin position="331"/>
        <end position="346"/>
    </location>
</feature>
<evidence type="ECO:0000256" key="6">
    <source>
        <dbReference type="ARBA" id="ARBA00023136"/>
    </source>
</evidence>
<keyword evidence="6 9" id="KW-0472">Membrane</keyword>
<dbReference type="PROSITE" id="PS50836">
    <property type="entry name" value="DOMON"/>
    <property type="match status" value="2"/>
</dbReference>
<evidence type="ECO:0000259" key="12">
    <source>
        <dbReference type="PROSITE" id="PS50836"/>
    </source>
</evidence>
<feature type="domain" description="DOMON" evidence="12">
    <location>
        <begin position="919"/>
        <end position="1030"/>
    </location>
</feature>
<reference evidence="14" key="1">
    <citation type="submission" date="2020-12" db="EMBL/GenBank/DDBJ databases">
        <authorList>
            <person name="Iha C."/>
        </authorList>
    </citation>
    <scope>NUCLEOTIDE SEQUENCE</scope>
</reference>
<feature type="transmembrane region" description="Helical" evidence="9">
    <location>
        <begin position="1206"/>
        <end position="1225"/>
    </location>
</feature>
<evidence type="ECO:0000256" key="8">
    <source>
        <dbReference type="SAM" id="MobiDB-lite"/>
    </source>
</evidence>
<dbReference type="PANTHER" id="PTHR46901">
    <property type="entry name" value="GH04942P"/>
    <property type="match status" value="1"/>
</dbReference>
<evidence type="ECO:0000256" key="10">
    <source>
        <dbReference type="SAM" id="SignalP"/>
    </source>
</evidence>
<feature type="compositionally biased region" description="Acidic residues" evidence="8">
    <location>
        <begin position="347"/>
        <end position="373"/>
    </location>
</feature>
<comment type="subcellular location">
    <subcellularLocation>
        <location evidence="1">Membrane</location>
    </subcellularLocation>
</comment>
<dbReference type="Gene3D" id="1.20.120.1770">
    <property type="match status" value="1"/>
</dbReference>
<keyword evidence="15" id="KW-1185">Reference proteome</keyword>
<evidence type="ECO:0000259" key="13">
    <source>
        <dbReference type="PROSITE" id="PS50939"/>
    </source>
</evidence>
<evidence type="ECO:0000256" key="5">
    <source>
        <dbReference type="ARBA" id="ARBA00022989"/>
    </source>
</evidence>
<feature type="transmembrane region" description="Helical" evidence="9">
    <location>
        <begin position="1102"/>
        <end position="1124"/>
    </location>
</feature>
<evidence type="ECO:0000256" key="7">
    <source>
        <dbReference type="PROSITE-ProRule" id="PRU00076"/>
    </source>
</evidence>
<keyword evidence="5 9" id="KW-1133">Transmembrane helix</keyword>
<feature type="transmembrane region" description="Helical" evidence="9">
    <location>
        <begin position="1166"/>
        <end position="1186"/>
    </location>
</feature>
<feature type="domain" description="Cytochrome b561" evidence="13">
    <location>
        <begin position="1033"/>
        <end position="1230"/>
    </location>
</feature>
<comment type="caution">
    <text evidence="7">Lacks conserved residue(s) required for the propagation of feature annotation.</text>
</comment>
<evidence type="ECO:0000256" key="1">
    <source>
        <dbReference type="ARBA" id="ARBA00004370"/>
    </source>
</evidence>